<accession>A0A7W9KNC3</accession>
<proteinExistence type="predicted"/>
<reference evidence="1 2" key="1">
    <citation type="submission" date="2020-08" db="EMBL/GenBank/DDBJ databases">
        <title>Sequencing the genomes of 1000 actinobacteria strains.</title>
        <authorList>
            <person name="Klenk H.-P."/>
        </authorList>
    </citation>
    <scope>NUCLEOTIDE SEQUENCE [LARGE SCALE GENOMIC DNA]</scope>
    <source>
        <strain evidence="1 2">DSM 43851</strain>
    </source>
</reference>
<gene>
    <name evidence="1" type="ORF">BJ998_006908</name>
</gene>
<comment type="caution">
    <text evidence="1">The sequence shown here is derived from an EMBL/GenBank/DDBJ whole genome shotgun (WGS) entry which is preliminary data.</text>
</comment>
<dbReference type="RefSeq" id="WP_184867469.1">
    <property type="nucleotide sequence ID" value="NZ_BAAAWY010000098.1"/>
</dbReference>
<evidence type="ECO:0000313" key="1">
    <source>
        <dbReference type="EMBL" id="MBB5895712.1"/>
    </source>
</evidence>
<dbReference type="Proteomes" id="UP000585638">
    <property type="component" value="Unassembled WGS sequence"/>
</dbReference>
<protein>
    <submittedName>
        <fullName evidence="1">Uncharacterized protein</fullName>
    </submittedName>
</protein>
<dbReference type="AlphaFoldDB" id="A0A7W9KNC3"/>
<organism evidence="1 2">
    <name type="scientific">Kutzneria kofuensis</name>
    <dbReference type="NCBI Taxonomy" id="103725"/>
    <lineage>
        <taxon>Bacteria</taxon>
        <taxon>Bacillati</taxon>
        <taxon>Actinomycetota</taxon>
        <taxon>Actinomycetes</taxon>
        <taxon>Pseudonocardiales</taxon>
        <taxon>Pseudonocardiaceae</taxon>
        <taxon>Kutzneria</taxon>
    </lineage>
</organism>
<dbReference type="EMBL" id="JACHIR010000001">
    <property type="protein sequence ID" value="MBB5895712.1"/>
    <property type="molecule type" value="Genomic_DNA"/>
</dbReference>
<name>A0A7W9KNC3_9PSEU</name>
<evidence type="ECO:0000313" key="2">
    <source>
        <dbReference type="Proteomes" id="UP000585638"/>
    </source>
</evidence>
<sequence>MDVEQTQSWQVKTSDAGMTLVAGPGPVPTAASADGKILARAAGDGKVVVSGLHSMVIDANLDHVQAIAVAGNGDVYVRTATNLSIWHTDPKLLHDTACRLGPIPESQWQQYFPGFEYRLPG</sequence>
<keyword evidence="2" id="KW-1185">Reference proteome</keyword>